<evidence type="ECO:0000313" key="2">
    <source>
        <dbReference type="Proteomes" id="UP001060085"/>
    </source>
</evidence>
<dbReference type="Proteomes" id="UP001060085">
    <property type="component" value="Linkage Group LG05"/>
</dbReference>
<reference evidence="2" key="1">
    <citation type="journal article" date="2023" name="Nat. Plants">
        <title>Single-cell RNA sequencing provides a high-resolution roadmap for understanding the multicellular compartmentation of specialized metabolism.</title>
        <authorList>
            <person name="Sun S."/>
            <person name="Shen X."/>
            <person name="Li Y."/>
            <person name="Li Y."/>
            <person name="Wang S."/>
            <person name="Li R."/>
            <person name="Zhang H."/>
            <person name="Shen G."/>
            <person name="Guo B."/>
            <person name="Wei J."/>
            <person name="Xu J."/>
            <person name="St-Pierre B."/>
            <person name="Chen S."/>
            <person name="Sun C."/>
        </authorList>
    </citation>
    <scope>NUCLEOTIDE SEQUENCE [LARGE SCALE GENOMIC DNA]</scope>
</reference>
<sequence>MVKVKITNVGREENYEERGSSIGGRTRKGKGKTVATKVRLLERLLHHMISNIIIPNIGHKSSITNMHSFVMLALHEHRSINFGYMAIEHMLAAQTSSTKYLSYGCFRTKVFQYFFLNLVGVGNHIGVGNIYNKCTFKKMGFSRNEEEQKMHKRSLKGNLQRNKRSLKTTRFYEDKVIKLKTLKTRRMINSKTSSWKQSKTYMRELLSLPLHM</sequence>
<organism evidence="1 2">
    <name type="scientific">Catharanthus roseus</name>
    <name type="common">Madagascar periwinkle</name>
    <name type="synonym">Vinca rosea</name>
    <dbReference type="NCBI Taxonomy" id="4058"/>
    <lineage>
        <taxon>Eukaryota</taxon>
        <taxon>Viridiplantae</taxon>
        <taxon>Streptophyta</taxon>
        <taxon>Embryophyta</taxon>
        <taxon>Tracheophyta</taxon>
        <taxon>Spermatophyta</taxon>
        <taxon>Magnoliopsida</taxon>
        <taxon>eudicotyledons</taxon>
        <taxon>Gunneridae</taxon>
        <taxon>Pentapetalae</taxon>
        <taxon>asterids</taxon>
        <taxon>lamiids</taxon>
        <taxon>Gentianales</taxon>
        <taxon>Apocynaceae</taxon>
        <taxon>Rauvolfioideae</taxon>
        <taxon>Vinceae</taxon>
        <taxon>Catharanthinae</taxon>
        <taxon>Catharanthus</taxon>
    </lineage>
</organism>
<comment type="caution">
    <text evidence="1">The sequence shown here is derived from an EMBL/GenBank/DDBJ whole genome shotgun (WGS) entry which is preliminary data.</text>
</comment>
<name>A0ACC0AW14_CATRO</name>
<proteinExistence type="predicted"/>
<accession>A0ACC0AW14</accession>
<dbReference type="EMBL" id="CM044705">
    <property type="protein sequence ID" value="KAI5663661.1"/>
    <property type="molecule type" value="Genomic_DNA"/>
</dbReference>
<keyword evidence="2" id="KW-1185">Reference proteome</keyword>
<evidence type="ECO:0000313" key="1">
    <source>
        <dbReference type="EMBL" id="KAI5663661.1"/>
    </source>
</evidence>
<gene>
    <name evidence="1" type="ORF">M9H77_22984</name>
</gene>
<protein>
    <submittedName>
        <fullName evidence="1">Uncharacterized protein</fullName>
    </submittedName>
</protein>